<dbReference type="AlphaFoldDB" id="A0AA36CNE4"/>
<dbReference type="Proteomes" id="UP001177023">
    <property type="component" value="Unassembled WGS sequence"/>
</dbReference>
<accession>A0AA36CNE4</accession>
<reference evidence="1" key="1">
    <citation type="submission" date="2023-06" db="EMBL/GenBank/DDBJ databases">
        <authorList>
            <person name="Delattre M."/>
        </authorList>
    </citation>
    <scope>NUCLEOTIDE SEQUENCE</scope>
    <source>
        <strain evidence="1">AF72</strain>
    </source>
</reference>
<comment type="caution">
    <text evidence="1">The sequence shown here is derived from an EMBL/GenBank/DDBJ whole genome shotgun (WGS) entry which is preliminary data.</text>
</comment>
<proteinExistence type="predicted"/>
<evidence type="ECO:0000313" key="1">
    <source>
        <dbReference type="EMBL" id="CAJ0572302.1"/>
    </source>
</evidence>
<keyword evidence="2" id="KW-1185">Reference proteome</keyword>
<protein>
    <submittedName>
        <fullName evidence="1">Uncharacterized protein</fullName>
    </submittedName>
</protein>
<gene>
    <name evidence="1" type="ORF">MSPICULIGERA_LOCUS10691</name>
</gene>
<organism evidence="1 2">
    <name type="scientific">Mesorhabditis spiculigera</name>
    <dbReference type="NCBI Taxonomy" id="96644"/>
    <lineage>
        <taxon>Eukaryota</taxon>
        <taxon>Metazoa</taxon>
        <taxon>Ecdysozoa</taxon>
        <taxon>Nematoda</taxon>
        <taxon>Chromadorea</taxon>
        <taxon>Rhabditida</taxon>
        <taxon>Rhabditina</taxon>
        <taxon>Rhabditomorpha</taxon>
        <taxon>Rhabditoidea</taxon>
        <taxon>Rhabditidae</taxon>
        <taxon>Mesorhabditinae</taxon>
        <taxon>Mesorhabditis</taxon>
    </lineage>
</organism>
<sequence length="189" mass="21474">MSDYCGKHNAFYEALDVMRMEKDIDDILDLVDNLESLTAHAETRQAADKEDRECWKDVADLVDAALPTTVARLHRHALEALCETTRKMVVTAIIAVEKRISEAAEGWRAAARVGAEMEWRGVHHWMDSGKKPIFGMRMEKATRLRSELRQACRERSSGFAGIAVFLDQVAPTMPFQDEWKKTTSHRGKN</sequence>
<dbReference type="EMBL" id="CATQJA010002595">
    <property type="protein sequence ID" value="CAJ0572302.1"/>
    <property type="molecule type" value="Genomic_DNA"/>
</dbReference>
<name>A0AA36CNE4_9BILA</name>
<feature type="non-terminal residue" evidence="1">
    <location>
        <position position="189"/>
    </location>
</feature>
<evidence type="ECO:0000313" key="2">
    <source>
        <dbReference type="Proteomes" id="UP001177023"/>
    </source>
</evidence>